<name>A0A2P2J4Q7_RHIMU</name>
<dbReference type="EMBL" id="GGEC01007956">
    <property type="protein sequence ID" value="MBW88439.1"/>
    <property type="molecule type" value="Transcribed_RNA"/>
</dbReference>
<accession>A0A2P2J4Q7</accession>
<organism evidence="1">
    <name type="scientific">Rhizophora mucronata</name>
    <name type="common">Asiatic mangrove</name>
    <dbReference type="NCBI Taxonomy" id="61149"/>
    <lineage>
        <taxon>Eukaryota</taxon>
        <taxon>Viridiplantae</taxon>
        <taxon>Streptophyta</taxon>
        <taxon>Embryophyta</taxon>
        <taxon>Tracheophyta</taxon>
        <taxon>Spermatophyta</taxon>
        <taxon>Magnoliopsida</taxon>
        <taxon>eudicotyledons</taxon>
        <taxon>Gunneridae</taxon>
        <taxon>Pentapetalae</taxon>
        <taxon>rosids</taxon>
        <taxon>fabids</taxon>
        <taxon>Malpighiales</taxon>
        <taxon>Rhizophoraceae</taxon>
        <taxon>Rhizophora</taxon>
    </lineage>
</organism>
<protein>
    <submittedName>
        <fullName evidence="1">Uncharacterized protein LOC105140079</fullName>
    </submittedName>
</protein>
<reference evidence="1" key="1">
    <citation type="submission" date="2018-02" db="EMBL/GenBank/DDBJ databases">
        <title>Rhizophora mucronata_Transcriptome.</title>
        <authorList>
            <person name="Meera S.P."/>
            <person name="Sreeshan A."/>
            <person name="Augustine A."/>
        </authorList>
    </citation>
    <scope>NUCLEOTIDE SEQUENCE</scope>
    <source>
        <tissue evidence="1">Leaf</tissue>
    </source>
</reference>
<dbReference type="AlphaFoldDB" id="A0A2P2J4Q7"/>
<evidence type="ECO:0000313" key="1">
    <source>
        <dbReference type="EMBL" id="MBW88439.1"/>
    </source>
</evidence>
<proteinExistence type="predicted"/>
<sequence length="47" mass="4921">MDVSPLYPKKGECVSEANGTIPKPFPILTALTSTAHSGGLPFCEDSI</sequence>